<dbReference type="AlphaFoldDB" id="A0A5B7FDV6"/>
<gene>
    <name evidence="2" type="ORF">E2C01_036957</name>
</gene>
<sequence>MVPVFLVTPKPRPGNQRRRAEAERTRRDTTIRLSSKTGRSNKINNLGTKHGPSEALTGLPLLAPPR</sequence>
<reference evidence="2 3" key="1">
    <citation type="submission" date="2019-05" db="EMBL/GenBank/DDBJ databases">
        <title>Another draft genome of Portunus trituberculatus and its Hox gene families provides insights of decapod evolution.</title>
        <authorList>
            <person name="Jeong J.-H."/>
            <person name="Song I."/>
            <person name="Kim S."/>
            <person name="Choi T."/>
            <person name="Kim D."/>
            <person name="Ryu S."/>
            <person name="Kim W."/>
        </authorList>
    </citation>
    <scope>NUCLEOTIDE SEQUENCE [LARGE SCALE GENOMIC DNA]</scope>
    <source>
        <tissue evidence="2">Muscle</tissue>
    </source>
</reference>
<feature type="region of interest" description="Disordered" evidence="1">
    <location>
        <begin position="1"/>
        <end position="66"/>
    </location>
</feature>
<feature type="compositionally biased region" description="Polar residues" evidence="1">
    <location>
        <begin position="33"/>
        <end position="47"/>
    </location>
</feature>
<accession>A0A5B7FDV6</accession>
<dbReference type="Proteomes" id="UP000324222">
    <property type="component" value="Unassembled WGS sequence"/>
</dbReference>
<evidence type="ECO:0000256" key="1">
    <source>
        <dbReference type="SAM" id="MobiDB-lite"/>
    </source>
</evidence>
<proteinExistence type="predicted"/>
<evidence type="ECO:0000313" key="2">
    <source>
        <dbReference type="EMBL" id="MPC43313.1"/>
    </source>
</evidence>
<dbReference type="EMBL" id="VSRR010005773">
    <property type="protein sequence ID" value="MPC43313.1"/>
    <property type="molecule type" value="Genomic_DNA"/>
</dbReference>
<keyword evidence="3" id="KW-1185">Reference proteome</keyword>
<organism evidence="2 3">
    <name type="scientific">Portunus trituberculatus</name>
    <name type="common">Swimming crab</name>
    <name type="synonym">Neptunus trituberculatus</name>
    <dbReference type="NCBI Taxonomy" id="210409"/>
    <lineage>
        <taxon>Eukaryota</taxon>
        <taxon>Metazoa</taxon>
        <taxon>Ecdysozoa</taxon>
        <taxon>Arthropoda</taxon>
        <taxon>Crustacea</taxon>
        <taxon>Multicrustacea</taxon>
        <taxon>Malacostraca</taxon>
        <taxon>Eumalacostraca</taxon>
        <taxon>Eucarida</taxon>
        <taxon>Decapoda</taxon>
        <taxon>Pleocyemata</taxon>
        <taxon>Brachyura</taxon>
        <taxon>Eubrachyura</taxon>
        <taxon>Portunoidea</taxon>
        <taxon>Portunidae</taxon>
        <taxon>Portuninae</taxon>
        <taxon>Portunus</taxon>
    </lineage>
</organism>
<feature type="compositionally biased region" description="Basic and acidic residues" evidence="1">
    <location>
        <begin position="18"/>
        <end position="30"/>
    </location>
</feature>
<evidence type="ECO:0000313" key="3">
    <source>
        <dbReference type="Proteomes" id="UP000324222"/>
    </source>
</evidence>
<name>A0A5B7FDV6_PORTR</name>
<comment type="caution">
    <text evidence="2">The sequence shown here is derived from an EMBL/GenBank/DDBJ whole genome shotgun (WGS) entry which is preliminary data.</text>
</comment>
<protein>
    <submittedName>
        <fullName evidence="2">Uncharacterized protein</fullName>
    </submittedName>
</protein>